<keyword evidence="2" id="KW-1185">Reference proteome</keyword>
<proteinExistence type="predicted"/>
<organism evidence="1 2">
    <name type="scientific">Dissostichus mawsoni</name>
    <name type="common">Antarctic cod</name>
    <dbReference type="NCBI Taxonomy" id="36200"/>
    <lineage>
        <taxon>Eukaryota</taxon>
        <taxon>Metazoa</taxon>
        <taxon>Chordata</taxon>
        <taxon>Craniata</taxon>
        <taxon>Vertebrata</taxon>
        <taxon>Euteleostomi</taxon>
        <taxon>Actinopterygii</taxon>
        <taxon>Neopterygii</taxon>
        <taxon>Teleostei</taxon>
        <taxon>Neoteleostei</taxon>
        <taxon>Acanthomorphata</taxon>
        <taxon>Eupercaria</taxon>
        <taxon>Perciformes</taxon>
        <taxon>Notothenioidei</taxon>
        <taxon>Nototheniidae</taxon>
        <taxon>Dissostichus</taxon>
    </lineage>
</organism>
<feature type="non-terminal residue" evidence="1">
    <location>
        <position position="152"/>
    </location>
</feature>
<evidence type="ECO:0000313" key="1">
    <source>
        <dbReference type="EMBL" id="KAF3849078.1"/>
    </source>
</evidence>
<dbReference type="OrthoDB" id="10616412at2759"/>
<dbReference type="Proteomes" id="UP000518266">
    <property type="component" value="Unassembled WGS sequence"/>
</dbReference>
<name>A0A7J5YLA2_DISMA</name>
<dbReference type="EMBL" id="JAAKFY010000012">
    <property type="protein sequence ID" value="KAF3849078.1"/>
    <property type="molecule type" value="Genomic_DNA"/>
</dbReference>
<evidence type="ECO:0000313" key="2">
    <source>
        <dbReference type="Proteomes" id="UP000518266"/>
    </source>
</evidence>
<sequence length="152" mass="16483">MPPAPLLLGPRNFAESRPCVMSLMVNELPLLKLSLSRRSGVMPLLSGWMSISLKDELRLGGAGAFFFFFFMRLRKPRLLSLSLGIKRSSSFRLLSSRGRSFLGSMGEDTATSGSKGGCKCVSPGLSPSRLSMFLRRVLVLVGSCGACWVGPH</sequence>
<gene>
    <name evidence="1" type="ORF">F7725_015575</name>
</gene>
<accession>A0A7J5YLA2</accession>
<protein>
    <submittedName>
        <fullName evidence="1">Uncharacterized protein</fullName>
    </submittedName>
</protein>
<comment type="caution">
    <text evidence="1">The sequence shown here is derived from an EMBL/GenBank/DDBJ whole genome shotgun (WGS) entry which is preliminary data.</text>
</comment>
<dbReference type="AlphaFoldDB" id="A0A7J5YLA2"/>
<reference evidence="1 2" key="1">
    <citation type="submission" date="2020-03" db="EMBL/GenBank/DDBJ databases">
        <title>Dissostichus mawsoni Genome sequencing and assembly.</title>
        <authorList>
            <person name="Park H."/>
        </authorList>
    </citation>
    <scope>NUCLEOTIDE SEQUENCE [LARGE SCALE GENOMIC DNA]</scope>
    <source>
        <strain evidence="1">DM0001</strain>
        <tissue evidence="1">Muscle</tissue>
    </source>
</reference>